<feature type="region of interest" description="Disordered" evidence="1">
    <location>
        <begin position="250"/>
        <end position="305"/>
    </location>
</feature>
<keyword evidence="3" id="KW-1185">Reference proteome</keyword>
<comment type="caution">
    <text evidence="2">The sequence shown here is derived from an EMBL/GenBank/DDBJ whole genome shotgun (WGS) entry which is preliminary data.</text>
</comment>
<reference evidence="2 3" key="1">
    <citation type="submission" date="2016-07" db="EMBL/GenBank/DDBJ databases">
        <title>Pervasive Adenine N6-methylation of Active Genes in Fungi.</title>
        <authorList>
            <consortium name="DOE Joint Genome Institute"/>
            <person name="Mondo S.J."/>
            <person name="Dannebaum R.O."/>
            <person name="Kuo R.C."/>
            <person name="Labutti K."/>
            <person name="Haridas S."/>
            <person name="Kuo A."/>
            <person name="Salamov A."/>
            <person name="Ahrendt S.R."/>
            <person name="Lipzen A."/>
            <person name="Sullivan W."/>
            <person name="Andreopoulos W.B."/>
            <person name="Clum A."/>
            <person name="Lindquist E."/>
            <person name="Daum C."/>
            <person name="Ramamoorthy G.K."/>
            <person name="Gryganskyi A."/>
            <person name="Culley D."/>
            <person name="Magnuson J.K."/>
            <person name="James T.Y."/>
            <person name="O'Malley M.A."/>
            <person name="Stajich J.E."/>
            <person name="Spatafora J.W."/>
            <person name="Visel A."/>
            <person name="Grigoriev I.V."/>
        </authorList>
    </citation>
    <scope>NUCLEOTIDE SEQUENCE [LARGE SCALE GENOMIC DNA]</scope>
    <source>
        <strain evidence="2 3">62-1032</strain>
    </source>
</reference>
<feature type="region of interest" description="Disordered" evidence="1">
    <location>
        <begin position="656"/>
        <end position="706"/>
    </location>
</feature>
<feature type="compositionally biased region" description="Low complexity" evidence="1">
    <location>
        <begin position="257"/>
        <end position="266"/>
    </location>
</feature>
<feature type="compositionally biased region" description="Basic and acidic residues" evidence="1">
    <location>
        <begin position="678"/>
        <end position="693"/>
    </location>
</feature>
<feature type="region of interest" description="Disordered" evidence="1">
    <location>
        <begin position="1"/>
        <end position="198"/>
    </location>
</feature>
<dbReference type="EMBL" id="MCGR01000020">
    <property type="protein sequence ID" value="ORY82991.1"/>
    <property type="molecule type" value="Genomic_DNA"/>
</dbReference>
<name>A0A1Y2FGD1_9BASI</name>
<accession>A0A1Y2FGD1</accession>
<feature type="compositionally biased region" description="Low complexity" evidence="1">
    <location>
        <begin position="560"/>
        <end position="576"/>
    </location>
</feature>
<protein>
    <submittedName>
        <fullName evidence="2">Uncharacterized protein</fullName>
    </submittedName>
</protein>
<dbReference type="AlphaFoldDB" id="A0A1Y2FGD1"/>
<sequence>MSAASSMAQRRSSRTRPPPVTSASSPTPPTPPAAPASSRKQRPAESLPFRRFNASSSSSSIQATTSPSQQGKDTAARRKRSREVEETTTHEQMDEDLPAERDPKRAGLQPYSTTASTSKAARFTTASPETSTPTRPAPSLLTPSAPSTPLPSLLSHLSLSPSFPASPTPVSAQGTFSFPTPPPAIRHPTYPQHPLSSRPPHPFYYRGYIRPPHEMDLTDKRPSEGPHPHLLSRTKKRKLVHRFFRCEAILSGPPTPSSSSPLSSPTTSPPSKPRARPIYSPTQPRRPPAWWPSVSRNAGDGMASRMGPAEAEWVGDGSGWLSRLRLNFTAGGGGAAAKLEQALKADQAKGKGREVEGTSEQLGALLGASAIGGRPMLAMAPAMGRTVSKRSRSASSPPAFNRGKSAPEVGGGPWAPPPLKQHLLAVLRMRLSEGGGTSKGGEAGLKFKKWVVWNSWMRRTSGLNEDEDEDDLVEGNGSDSDEDMDGDIDFVLSQDEDDDDLLLALDGDEDELYDGTEPSPRWQGSTLFNGPVDILPPIRTSPETSSYTHDPSPTAMEQDASSSSPSSSSASTAPSSLPSPTPVPGLISPYRAPRALPDLPPLKLHEDLSHALGVSSLAVGLTRGARVADAVSRGLPVAEVGVVGVQRVASRPMLRRSTSLPTSVGEMTLQETGESSEEQERQRGRERERESGQRRVGSISPIACEA</sequence>
<feature type="compositionally biased region" description="Low complexity" evidence="1">
    <location>
        <begin position="54"/>
        <end position="70"/>
    </location>
</feature>
<proteinExistence type="predicted"/>
<feature type="region of interest" description="Disordered" evidence="1">
    <location>
        <begin position="385"/>
        <end position="417"/>
    </location>
</feature>
<dbReference type="Proteomes" id="UP000193467">
    <property type="component" value="Unassembled WGS sequence"/>
</dbReference>
<feature type="compositionally biased region" description="Low complexity" evidence="1">
    <location>
        <begin position="137"/>
        <end position="169"/>
    </location>
</feature>
<evidence type="ECO:0000256" key="1">
    <source>
        <dbReference type="SAM" id="MobiDB-lite"/>
    </source>
</evidence>
<feature type="region of interest" description="Disordered" evidence="1">
    <location>
        <begin position="462"/>
        <end position="487"/>
    </location>
</feature>
<feature type="compositionally biased region" description="Low complexity" evidence="1">
    <location>
        <begin position="1"/>
        <end position="10"/>
    </location>
</feature>
<feature type="compositionally biased region" description="Acidic residues" evidence="1">
    <location>
        <begin position="464"/>
        <end position="487"/>
    </location>
</feature>
<organism evidence="2 3">
    <name type="scientific">Leucosporidium creatinivorum</name>
    <dbReference type="NCBI Taxonomy" id="106004"/>
    <lineage>
        <taxon>Eukaryota</taxon>
        <taxon>Fungi</taxon>
        <taxon>Dikarya</taxon>
        <taxon>Basidiomycota</taxon>
        <taxon>Pucciniomycotina</taxon>
        <taxon>Microbotryomycetes</taxon>
        <taxon>Leucosporidiales</taxon>
        <taxon>Leucosporidium</taxon>
    </lineage>
</organism>
<feature type="region of interest" description="Disordered" evidence="1">
    <location>
        <begin position="510"/>
        <end position="600"/>
    </location>
</feature>
<dbReference type="OrthoDB" id="2537716at2759"/>
<dbReference type="InParanoid" id="A0A1Y2FGD1"/>
<evidence type="ECO:0000313" key="3">
    <source>
        <dbReference type="Proteomes" id="UP000193467"/>
    </source>
</evidence>
<gene>
    <name evidence="2" type="ORF">BCR35DRAFT_303656</name>
</gene>
<feature type="compositionally biased region" description="Polar residues" evidence="1">
    <location>
        <begin position="110"/>
        <end position="134"/>
    </location>
</feature>
<feature type="compositionally biased region" description="Basic and acidic residues" evidence="1">
    <location>
        <begin position="82"/>
        <end position="105"/>
    </location>
</feature>
<evidence type="ECO:0000313" key="2">
    <source>
        <dbReference type="EMBL" id="ORY82991.1"/>
    </source>
</evidence>
<feature type="compositionally biased region" description="Polar residues" evidence="1">
    <location>
        <begin position="541"/>
        <end position="551"/>
    </location>
</feature>
<feature type="compositionally biased region" description="Pro residues" evidence="1">
    <location>
        <begin position="16"/>
        <end position="34"/>
    </location>
</feature>